<dbReference type="PANTHER" id="PTHR46098">
    <property type="entry name" value="TRNA (CYTOSINE(38)-C(5))-METHYLTRANSFERASE"/>
    <property type="match status" value="1"/>
</dbReference>
<dbReference type="GO" id="GO:0032259">
    <property type="term" value="P:methylation"/>
    <property type="evidence" value="ECO:0007669"/>
    <property type="project" value="UniProtKB-KW"/>
</dbReference>
<dbReference type="AlphaFoldDB" id="A0A9D2AFY4"/>
<evidence type="ECO:0000256" key="3">
    <source>
        <dbReference type="ARBA" id="ARBA00022691"/>
    </source>
</evidence>
<dbReference type="PROSITE" id="PS00095">
    <property type="entry name" value="C5_MTASE_2"/>
    <property type="match status" value="1"/>
</dbReference>
<dbReference type="InterPro" id="IPR031303">
    <property type="entry name" value="C5_meth_CS"/>
</dbReference>
<name>A0A9D2AFY4_9FIRM</name>
<dbReference type="NCBIfam" id="TIGR00675">
    <property type="entry name" value="dcm"/>
    <property type="match status" value="1"/>
</dbReference>
<dbReference type="GO" id="GO:0003886">
    <property type="term" value="F:DNA (cytosine-5-)-methyltransferase activity"/>
    <property type="evidence" value="ECO:0007669"/>
    <property type="project" value="UniProtKB-EC"/>
</dbReference>
<sequence length="371" mass="43182">MIKNKTKAFGVFEMIKLATVFSGIGAPEEALKQLGEEFEIVFACDNGERELSVDFETIDKETAGLTYEEKLKHINQLYINTKKPNFVKQSYFANHPISEDKWYEDVRFIDGALYKDKVDILVGGSPCQSFSTYGKKKGLEDTRGTLFFFYGNLIKEVRPKVFIYENVPGLLSHDKKRTWAKIQEVFDELDYEIKMDILNASDYGLPQHRQRVFVVGFDRRLGVKDYIFPPKKKLEKKAADYLEQKVPLKYYLGKKGFEWVTTKEKHQGRSRVNREIICCQTANQQFNWTGDFRLESPTVEMENDQRIYKGLYNGERVVARKMTPAECLRLMGFKDFKIVVDDNQAYRQSGNSIAVPVLKELFQSIFKRINF</sequence>
<evidence type="ECO:0000256" key="1">
    <source>
        <dbReference type="ARBA" id="ARBA00022603"/>
    </source>
</evidence>
<keyword evidence="1 5" id="KW-0489">Methyltransferase</keyword>
<dbReference type="PRINTS" id="PR00105">
    <property type="entry name" value="C5METTRFRASE"/>
</dbReference>
<reference evidence="8" key="1">
    <citation type="journal article" date="2021" name="PeerJ">
        <title>Extensive microbial diversity within the chicken gut microbiome revealed by metagenomics and culture.</title>
        <authorList>
            <person name="Gilroy R."/>
            <person name="Ravi A."/>
            <person name="Getino M."/>
            <person name="Pursley I."/>
            <person name="Horton D.L."/>
            <person name="Alikhan N.F."/>
            <person name="Baker D."/>
            <person name="Gharbi K."/>
            <person name="Hall N."/>
            <person name="Watson M."/>
            <person name="Adriaenssens E.M."/>
            <person name="Foster-Nyarko E."/>
            <person name="Jarju S."/>
            <person name="Secka A."/>
            <person name="Antonio M."/>
            <person name="Oren A."/>
            <person name="Chaudhuri R.R."/>
            <person name="La Ragione R."/>
            <person name="Hildebrand F."/>
            <person name="Pallen M.J."/>
        </authorList>
    </citation>
    <scope>NUCLEOTIDE SEQUENCE</scope>
    <source>
        <strain evidence="8">811</strain>
    </source>
</reference>
<dbReference type="EMBL" id="DXFX01000036">
    <property type="protein sequence ID" value="HIX07347.1"/>
    <property type="molecule type" value="Genomic_DNA"/>
</dbReference>
<evidence type="ECO:0000313" key="9">
    <source>
        <dbReference type="Proteomes" id="UP000824204"/>
    </source>
</evidence>
<proteinExistence type="inferred from homology"/>
<keyword evidence="2 5" id="KW-0808">Transferase</keyword>
<evidence type="ECO:0000256" key="2">
    <source>
        <dbReference type="ARBA" id="ARBA00022679"/>
    </source>
</evidence>
<dbReference type="InterPro" id="IPR018117">
    <property type="entry name" value="C5_DNA_meth_AS"/>
</dbReference>
<protein>
    <recommendedName>
        <fullName evidence="7">Cytosine-specific methyltransferase</fullName>
        <ecNumber evidence="7">2.1.1.37</ecNumber>
    </recommendedName>
</protein>
<dbReference type="PROSITE" id="PS51679">
    <property type="entry name" value="SAM_MT_C5"/>
    <property type="match status" value="1"/>
</dbReference>
<dbReference type="Pfam" id="PF00145">
    <property type="entry name" value="DNA_methylase"/>
    <property type="match status" value="1"/>
</dbReference>
<dbReference type="InterPro" id="IPR029063">
    <property type="entry name" value="SAM-dependent_MTases_sf"/>
</dbReference>
<evidence type="ECO:0000256" key="6">
    <source>
        <dbReference type="RuleBase" id="RU000416"/>
    </source>
</evidence>
<accession>A0A9D2AFY4</accession>
<dbReference type="Gene3D" id="3.40.50.150">
    <property type="entry name" value="Vaccinia Virus protein VP39"/>
    <property type="match status" value="1"/>
</dbReference>
<keyword evidence="3 5" id="KW-0949">S-adenosyl-L-methionine</keyword>
<reference evidence="8" key="2">
    <citation type="submission" date="2021-04" db="EMBL/GenBank/DDBJ databases">
        <authorList>
            <person name="Gilroy R."/>
        </authorList>
    </citation>
    <scope>NUCLEOTIDE SEQUENCE</scope>
    <source>
        <strain evidence="8">811</strain>
    </source>
</reference>
<dbReference type="GO" id="GO:0009307">
    <property type="term" value="P:DNA restriction-modification system"/>
    <property type="evidence" value="ECO:0007669"/>
    <property type="project" value="UniProtKB-KW"/>
</dbReference>
<dbReference type="PROSITE" id="PS00094">
    <property type="entry name" value="C5_MTASE_1"/>
    <property type="match status" value="1"/>
</dbReference>
<dbReference type="EC" id="2.1.1.37" evidence="7"/>
<dbReference type="InterPro" id="IPR001525">
    <property type="entry name" value="C5_MeTfrase"/>
</dbReference>
<dbReference type="PANTHER" id="PTHR46098:SF1">
    <property type="entry name" value="TRNA (CYTOSINE(38)-C(5))-METHYLTRANSFERASE"/>
    <property type="match status" value="1"/>
</dbReference>
<evidence type="ECO:0000313" key="8">
    <source>
        <dbReference type="EMBL" id="HIX07347.1"/>
    </source>
</evidence>
<evidence type="ECO:0000256" key="7">
    <source>
        <dbReference type="RuleBase" id="RU000417"/>
    </source>
</evidence>
<dbReference type="Proteomes" id="UP000824204">
    <property type="component" value="Unassembled WGS sequence"/>
</dbReference>
<feature type="active site" evidence="5">
    <location>
        <position position="127"/>
    </location>
</feature>
<keyword evidence="4" id="KW-0680">Restriction system</keyword>
<evidence type="ECO:0000256" key="5">
    <source>
        <dbReference type="PROSITE-ProRule" id="PRU01016"/>
    </source>
</evidence>
<comment type="caution">
    <text evidence="8">The sequence shown here is derived from an EMBL/GenBank/DDBJ whole genome shotgun (WGS) entry which is preliminary data.</text>
</comment>
<comment type="similarity">
    <text evidence="5 6">Belongs to the class I-like SAM-binding methyltransferase superfamily. C5-methyltransferase family.</text>
</comment>
<dbReference type="Gene3D" id="3.90.120.10">
    <property type="entry name" value="DNA Methylase, subunit A, domain 2"/>
    <property type="match status" value="1"/>
</dbReference>
<evidence type="ECO:0000256" key="4">
    <source>
        <dbReference type="ARBA" id="ARBA00022747"/>
    </source>
</evidence>
<organism evidence="8 9">
    <name type="scientific">Candidatus Borkfalkia faecipullorum</name>
    <dbReference type="NCBI Taxonomy" id="2838510"/>
    <lineage>
        <taxon>Bacteria</taxon>
        <taxon>Bacillati</taxon>
        <taxon>Bacillota</taxon>
        <taxon>Clostridia</taxon>
        <taxon>Christensenellales</taxon>
        <taxon>Christensenellaceae</taxon>
        <taxon>Candidatus Borkfalkia</taxon>
    </lineage>
</organism>
<comment type="catalytic activity">
    <reaction evidence="7">
        <text>a 2'-deoxycytidine in DNA + S-adenosyl-L-methionine = a 5-methyl-2'-deoxycytidine in DNA + S-adenosyl-L-homocysteine + H(+)</text>
        <dbReference type="Rhea" id="RHEA:13681"/>
        <dbReference type="Rhea" id="RHEA-COMP:11369"/>
        <dbReference type="Rhea" id="RHEA-COMP:11370"/>
        <dbReference type="ChEBI" id="CHEBI:15378"/>
        <dbReference type="ChEBI" id="CHEBI:57856"/>
        <dbReference type="ChEBI" id="CHEBI:59789"/>
        <dbReference type="ChEBI" id="CHEBI:85452"/>
        <dbReference type="ChEBI" id="CHEBI:85454"/>
        <dbReference type="EC" id="2.1.1.37"/>
    </reaction>
</comment>
<dbReference type="InterPro" id="IPR050750">
    <property type="entry name" value="C5-MTase"/>
</dbReference>
<dbReference type="SUPFAM" id="SSF53335">
    <property type="entry name" value="S-adenosyl-L-methionine-dependent methyltransferases"/>
    <property type="match status" value="1"/>
</dbReference>
<gene>
    <name evidence="8" type="ORF">H9741_02635</name>
</gene>